<geneLocation type="plasmid" evidence="1 2">
    <name>unnamed2</name>
</geneLocation>
<sequence>MPANSHDLDRCVDTIMPALDGLWLDWERRQDDKSLVNVLDACMMLATH</sequence>
<gene>
    <name evidence="1" type="ORF">N7U68_00235</name>
</gene>
<accession>A0ABY6D5V3</accession>
<organism evidence="1 2">
    <name type="scientific">Roseovarius pelagicus</name>
    <dbReference type="NCBI Taxonomy" id="2980108"/>
    <lineage>
        <taxon>Bacteria</taxon>
        <taxon>Pseudomonadati</taxon>
        <taxon>Pseudomonadota</taxon>
        <taxon>Alphaproteobacteria</taxon>
        <taxon>Rhodobacterales</taxon>
        <taxon>Roseobacteraceae</taxon>
        <taxon>Roseovarius</taxon>
    </lineage>
</organism>
<keyword evidence="1" id="KW-0614">Plasmid</keyword>
<dbReference type="RefSeq" id="WP_263046723.1">
    <property type="nucleotide sequence ID" value="NZ_CP106737.1"/>
</dbReference>
<evidence type="ECO:0000313" key="1">
    <source>
        <dbReference type="EMBL" id="UXX81526.1"/>
    </source>
</evidence>
<dbReference type="EMBL" id="CP106737">
    <property type="protein sequence ID" value="UXX81526.1"/>
    <property type="molecule type" value="Genomic_DNA"/>
</dbReference>
<reference evidence="1" key="1">
    <citation type="submission" date="2022-10" db="EMBL/GenBank/DDBJ databases">
        <title>Roseovarius pelagicus sp. nov., isolated from Arctic seawater.</title>
        <authorList>
            <person name="Hong Y.W."/>
            <person name="Hwang C.Y."/>
        </authorList>
    </citation>
    <scope>NUCLEOTIDE SEQUENCE</scope>
    <source>
        <strain evidence="1">HL-MP18</strain>
        <plasmid evidence="1">unnamed2</plasmid>
    </source>
</reference>
<name>A0ABY6D5V3_9RHOB</name>
<protein>
    <submittedName>
        <fullName evidence="1">Uncharacterized protein</fullName>
    </submittedName>
</protein>
<evidence type="ECO:0000313" key="2">
    <source>
        <dbReference type="Proteomes" id="UP001064087"/>
    </source>
</evidence>
<proteinExistence type="predicted"/>
<dbReference type="Proteomes" id="UP001064087">
    <property type="component" value="Plasmid unnamed2"/>
</dbReference>
<keyword evidence="2" id="KW-1185">Reference proteome</keyword>